<reference evidence="5 6" key="1">
    <citation type="journal article" date="2019" name="Int. J. Syst. Evol. Microbiol.">
        <title>The Global Catalogue of Microorganisms (GCM) 10K type strain sequencing project: providing services to taxonomists for standard genome sequencing and annotation.</title>
        <authorList>
            <consortium name="The Broad Institute Genomics Platform"/>
            <consortium name="The Broad Institute Genome Sequencing Center for Infectious Disease"/>
            <person name="Wu L."/>
            <person name="Ma J."/>
        </authorList>
    </citation>
    <scope>NUCLEOTIDE SEQUENCE [LARGE SCALE GENOMIC DNA]</scope>
    <source>
        <strain evidence="5 6">CGMCC 1.12554</strain>
    </source>
</reference>
<name>A0ABD6AHA1_9EURY</name>
<dbReference type="InterPro" id="IPR006626">
    <property type="entry name" value="PbH1"/>
</dbReference>
<dbReference type="InterPro" id="IPR002048">
    <property type="entry name" value="EF_hand_dom"/>
</dbReference>
<accession>A0ABD6AHA1</accession>
<dbReference type="Pfam" id="PF05048">
    <property type="entry name" value="NosD"/>
    <property type="match status" value="1"/>
</dbReference>
<dbReference type="InterPro" id="IPR003344">
    <property type="entry name" value="Big_1_dom"/>
</dbReference>
<dbReference type="InterPro" id="IPR013783">
    <property type="entry name" value="Ig-like_fold"/>
</dbReference>
<feature type="region of interest" description="Disordered" evidence="3">
    <location>
        <begin position="639"/>
        <end position="658"/>
    </location>
</feature>
<dbReference type="Gene3D" id="1.10.238.10">
    <property type="entry name" value="EF-hand"/>
    <property type="match status" value="1"/>
</dbReference>
<dbReference type="InterPro" id="IPR008964">
    <property type="entry name" value="Invasin/intimin_cell_adhesion"/>
</dbReference>
<organism evidence="5 6">
    <name type="scientific">Halorubrum rutilum</name>
    <dbReference type="NCBI Taxonomy" id="1364933"/>
    <lineage>
        <taxon>Archaea</taxon>
        <taxon>Methanobacteriati</taxon>
        <taxon>Methanobacteriota</taxon>
        <taxon>Stenosarchaea group</taxon>
        <taxon>Halobacteria</taxon>
        <taxon>Halobacteriales</taxon>
        <taxon>Haloferacaceae</taxon>
        <taxon>Halorubrum</taxon>
    </lineage>
</organism>
<evidence type="ECO:0000313" key="6">
    <source>
        <dbReference type="Proteomes" id="UP001596545"/>
    </source>
</evidence>
<dbReference type="PROSITE" id="PS50222">
    <property type="entry name" value="EF_HAND_2"/>
    <property type="match status" value="1"/>
</dbReference>
<dbReference type="Gene3D" id="2.60.40.10">
    <property type="entry name" value="Immunoglobulins"/>
    <property type="match status" value="2"/>
</dbReference>
<dbReference type="SUPFAM" id="SSF51126">
    <property type="entry name" value="Pectin lyase-like"/>
    <property type="match status" value="3"/>
</dbReference>
<dbReference type="RefSeq" id="WP_256407375.1">
    <property type="nucleotide sequence ID" value="NZ_JANHDN010000001.1"/>
</dbReference>
<comment type="caution">
    <text evidence="5">The sequence shown here is derived from an EMBL/GenBank/DDBJ whole genome shotgun (WGS) entry which is preliminary data.</text>
</comment>
<dbReference type="InterPro" id="IPR011050">
    <property type="entry name" value="Pectin_lyase_fold/virulence"/>
</dbReference>
<comment type="similarity">
    <text evidence="1">Belongs to the intimin/invasin family.</text>
</comment>
<evidence type="ECO:0000259" key="4">
    <source>
        <dbReference type="PROSITE" id="PS50222"/>
    </source>
</evidence>
<evidence type="ECO:0000256" key="3">
    <source>
        <dbReference type="SAM" id="MobiDB-lite"/>
    </source>
</evidence>
<evidence type="ECO:0000313" key="5">
    <source>
        <dbReference type="EMBL" id="MFC7323275.1"/>
    </source>
</evidence>
<dbReference type="EMBL" id="JBHTBL010000001">
    <property type="protein sequence ID" value="MFC7323275.1"/>
    <property type="molecule type" value="Genomic_DNA"/>
</dbReference>
<feature type="domain" description="EF-hand" evidence="4">
    <location>
        <begin position="1338"/>
        <end position="1362"/>
    </location>
</feature>
<evidence type="ECO:0000256" key="2">
    <source>
        <dbReference type="ARBA" id="ARBA00016512"/>
    </source>
</evidence>
<dbReference type="Gene3D" id="2.160.20.10">
    <property type="entry name" value="Single-stranded right-handed beta-helix, Pectin lyase-like"/>
    <property type="match status" value="2"/>
</dbReference>
<dbReference type="SMART" id="SM00710">
    <property type="entry name" value="PbH1"/>
    <property type="match status" value="13"/>
</dbReference>
<gene>
    <name evidence="5" type="ORF">ACFQMF_01645</name>
</gene>
<dbReference type="InterPro" id="IPR012334">
    <property type="entry name" value="Pectin_lyas_fold"/>
</dbReference>
<sequence>MNIPQKLGTGAAIFMAVLMVLSVAAAPAAAQSVDSTSSATNVAVDSDSTSQTVTIDVSGLSTGTQDRNSFIVDLEEAGIAGADFSNAQASVQDTSGDSSSISENVQYANVVVIDGSPELRVVVEEAATGTTSFTAAVDITNIDTNGVSSGESLRYDVLFDLEDGRIGSWDQFAVEDTEAVDFTTTSVKIGNTGYDTISAALTNAEAGDTVEVGPGTYSENNIEDSLSVDDVTLVATQGPSQTTIQAAGGSIFTADGDYSGLTVEGFTLDINTGSASTVEEPVQGLTLQDNVFSGDPDGGAMLDIDEGASVTLQNNTFNGADADSSGDGAIVFTDGSGGDISLTANTITDFSADNGMIGVDFSNADDTNTLTVESNSFENNARHVSDGTDVSLDNVFSNNDFNKYAIVEDSSDNIQTAIFGQLDAARTEGTGDLLDSETVILTGEHTLTGTISTATGSAASDVTIRSASSAAAEDVVVTGAAGSDIFQIDTSNAGVSNINVQDLTLRTSGGASAAIDDNDGSNAIDGLTVENVQFELANDHTGIEANAGSEIQGVSISDNTFTPRSQGNNYVAINLADAGAGSGTRLSDDGSPTEAVISGNTISAADSGILVIPDDQDSDNLAVAIENNDIELLDNGGQGIDIQQDEAGTQGATPGDDKINADEIVIDGNTITSGDAGSNAEAVRIADNPAGSVNTIEVTNNDISNINDGAGSGTALDISASGVTVENNELASNALHFDDAGDNYDEQTVLDDNTVEPVVLILDEEGGTIQENAVYGTFKAGVESTSTSGQYVEVGSGVYEESGVTTQHADVTIASADGASNTVITTEAASPILNVDTDDVVVEGLTFNPTADNNNPDVEVGGAEDPVIQNNVFNGPGTGDRTAIALDTITDGGDGIPTVSDNTISGYALGVNHNDDGVNTNVVRNTITDNAVGIQASSGTDDLTIHFNDLVDNTVDVDLNGQDGQSLRANWWGDDTAPSVTEDDANEGDVTNAGTAGNVVTAPWLTESVDTLPTDQYVVVDDPRDRVAGTDSATALVAVLDDDLAGDADDTNTVLTADPSGPLSNLGTPNAGTGADAADPLVYNNIQSTETGEFTLTAQNTDGLVTSGSAVQTFVSSPAGVEVTADTETLVADDSQTANVTLQVVDENGNPLSSNNDAVSFAIDNSSDAGVNTIIREQNTDANGQAQLQFSADTAGVDVEVTGIYNDQGFSDSVTITTVEEAQANFSVDLVDGPTTITQNESFSATVNVTNTGDAAGTQDITYDLDDEAGLSQLSASQEISLDAGSSTEVTFEVAASDTNSLDTGNYTHVFASDDDELTVDAEVVAPTDSPLDGAAGEFDDDGDGTITASELGDAVNAFGQGNLTAAELGEVVNAFGQS</sequence>
<dbReference type="InterPro" id="IPR007742">
    <property type="entry name" value="NosD_dom"/>
</dbReference>
<proteinExistence type="inferred from homology"/>
<dbReference type="SUPFAM" id="SSF49373">
    <property type="entry name" value="Invasin/intimin cell-adhesion fragments"/>
    <property type="match status" value="1"/>
</dbReference>
<keyword evidence="6" id="KW-1185">Reference proteome</keyword>
<dbReference type="PROSITE" id="PS00018">
    <property type="entry name" value="EF_HAND_1"/>
    <property type="match status" value="1"/>
</dbReference>
<dbReference type="InterPro" id="IPR018247">
    <property type="entry name" value="EF_Hand_1_Ca_BS"/>
</dbReference>
<evidence type="ECO:0000256" key="1">
    <source>
        <dbReference type="ARBA" id="ARBA00010116"/>
    </source>
</evidence>
<dbReference type="Proteomes" id="UP001596545">
    <property type="component" value="Unassembled WGS sequence"/>
</dbReference>
<dbReference type="SMART" id="SM00634">
    <property type="entry name" value="BID_1"/>
    <property type="match status" value="1"/>
</dbReference>
<protein>
    <recommendedName>
        <fullName evidence="2">Probable pectate lyase C</fullName>
    </recommendedName>
</protein>